<dbReference type="GO" id="GO:0008270">
    <property type="term" value="F:zinc ion binding"/>
    <property type="evidence" value="ECO:0007669"/>
    <property type="project" value="UniProtKB-KW"/>
</dbReference>
<dbReference type="eggNOG" id="ENOG502QS0X">
    <property type="taxonomic scope" value="Eukaryota"/>
</dbReference>
<dbReference type="PANTHER" id="PTHR33845:SF1">
    <property type="entry name" value="C2H2-TYPE DOMAIN-CONTAINING PROTEIN"/>
    <property type="match status" value="1"/>
</dbReference>
<dbReference type="PANTHER" id="PTHR33845">
    <property type="entry name" value="C2H2-TYPE DOMAIN-CONTAINING PROTEIN"/>
    <property type="match status" value="1"/>
</dbReference>
<keyword evidence="1" id="KW-0862">Zinc</keyword>
<dbReference type="InterPro" id="IPR013087">
    <property type="entry name" value="Znf_C2H2_type"/>
</dbReference>
<feature type="domain" description="C2H2-type" evidence="2">
    <location>
        <begin position="964"/>
        <end position="995"/>
    </location>
</feature>
<evidence type="ECO:0000313" key="4">
    <source>
        <dbReference type="Proteomes" id="UP000008068"/>
    </source>
</evidence>
<dbReference type="PROSITE" id="PS00028">
    <property type="entry name" value="ZINC_FINGER_C2H2_1"/>
    <property type="match status" value="1"/>
</dbReference>
<evidence type="ECO:0000259" key="2">
    <source>
        <dbReference type="PROSITE" id="PS50157"/>
    </source>
</evidence>
<dbReference type="InParanoid" id="G0PNH1"/>
<dbReference type="EMBL" id="GL381942">
    <property type="protein sequence ID" value="EGT41875.1"/>
    <property type="molecule type" value="Genomic_DNA"/>
</dbReference>
<accession>G0PNH1</accession>
<sequence length="1109" mass="126873">MQDPNLVEMRPCPEDACYFSFFHKMDWETKPRPAKSIVSSQCSNDLKRLSEITHPVDPNTGETNALALLICRGTGECDLDFSDPKVIAKWSNVRICQHHIDELLNKWGSSFGFRNAHIYRNAEKNVCSLPEGIAEKHRGTARPPSTDIMTIKESDAVNKQFGYLVHPGIPLCKTHKQFLAQLLTKKDQVAYKRTHYEDGFYSNSDENSCPRDLSFIEPSAKKPRTQAGYALKKFAEFVEVERVCFPTKNFGDLGKRTQQNKVCSSRKLFDAMMDAVAGGNGEELKKQVLAKLADDESWTSGSSENFKKIMKQTAAQYYAAEDRKSRITILSIVANSVPYLTVENHYMYKAAKKFARRNKFEAIVNLDDPKITRQRYDRDTVHFFIDFITSPAIMIGLPYGTRKVKLSDGSKYELPDTIRQQSSSEIYEMYSKLMKSSYPTTTALSKTTVFRILKICSATDRRATTCVDYYTADGMQAFDGLHDILDVWMNEDLAHLGTLKQLKTELFEAAQYLRTDFRLHIKKCSRVADHCATFALSDPSDREMSSSCSTSTYKHNYNLKCDRCERVSSTLQSIEIYSEAYVADALKKTKDQSMKQVWEKRSEELGLIKKYKGAIFEMKKHYLRAAYTSQEREDIINNLQDNEVLLTIDFAQKYLPRWHREKQNDYFGKKGITYHVSHSTARVGDVYTQHSFVHIYDSEVVQVRDILYLILTKTVHTIFQDSRLVVITLSHVLSELKKVGIGKVHIRSDNAGSYHCATTINSMHWLMKESGVKIGSYTFSESQNGKSSSDRDANRVKRKAESYVAKGGDITTPEQFFEALKQGKPLNGMSIHYGSANYDEPGSSKWEGISNLNHFTVEENGIRGRRYGGIGQGHFLSIDKLNSMNGTHNFYKEAGFAASGIGSIESEKEKVKSGLQTNFWYHAECKAEKKENPDNDFSTCIQESSADEQDDEIMRSTHDVGKLYSCPEHGCAASFVSHWNLEKHIIRGKHTSTPEKLTLRDEAVNLFGKNIEEVQKTRTYSVVADALDELKETTENSALTIGWALPKKQTRVRVRQTRRRKQKQRRNRRRWGKRHVLVVLFFRAKIFLKLHTKCVQFRRIKFIFLKIIP</sequence>
<gene>
    <name evidence="3" type="ORF">CAEBREN_30714</name>
</gene>
<evidence type="ECO:0000313" key="3">
    <source>
        <dbReference type="EMBL" id="EGT41875.1"/>
    </source>
</evidence>
<reference evidence="4" key="1">
    <citation type="submission" date="2011-07" db="EMBL/GenBank/DDBJ databases">
        <authorList>
            <consortium name="Caenorhabditis brenneri Sequencing and Analysis Consortium"/>
            <person name="Wilson R.K."/>
        </authorList>
    </citation>
    <scope>NUCLEOTIDE SEQUENCE [LARGE SCALE GENOMIC DNA]</scope>
    <source>
        <strain evidence="4">PB2801</strain>
    </source>
</reference>
<evidence type="ECO:0000256" key="1">
    <source>
        <dbReference type="PROSITE-ProRule" id="PRU00042"/>
    </source>
</evidence>
<dbReference type="Gene3D" id="3.30.160.60">
    <property type="entry name" value="Classic Zinc Finger"/>
    <property type="match status" value="1"/>
</dbReference>
<dbReference type="PROSITE" id="PS50157">
    <property type="entry name" value="ZINC_FINGER_C2H2_2"/>
    <property type="match status" value="1"/>
</dbReference>
<dbReference type="AlphaFoldDB" id="G0PNH1"/>
<organism evidence="4">
    <name type="scientific">Caenorhabditis brenneri</name>
    <name type="common">Nematode worm</name>
    <dbReference type="NCBI Taxonomy" id="135651"/>
    <lineage>
        <taxon>Eukaryota</taxon>
        <taxon>Metazoa</taxon>
        <taxon>Ecdysozoa</taxon>
        <taxon>Nematoda</taxon>
        <taxon>Chromadorea</taxon>
        <taxon>Rhabditida</taxon>
        <taxon>Rhabditina</taxon>
        <taxon>Rhabditomorpha</taxon>
        <taxon>Rhabditoidea</taxon>
        <taxon>Rhabditidae</taxon>
        <taxon>Peloderinae</taxon>
        <taxon>Caenorhabditis</taxon>
    </lineage>
</organism>
<name>G0PNH1_CAEBE</name>
<keyword evidence="1" id="KW-0479">Metal-binding</keyword>
<protein>
    <recommendedName>
        <fullName evidence="2">C2H2-type domain-containing protein</fullName>
    </recommendedName>
</protein>
<keyword evidence="4" id="KW-1185">Reference proteome</keyword>
<dbReference type="Proteomes" id="UP000008068">
    <property type="component" value="Unassembled WGS sequence"/>
</dbReference>
<dbReference type="OrthoDB" id="5988132at2759"/>
<dbReference type="HOGENOM" id="CLU_003061_0_0_1"/>
<proteinExistence type="predicted"/>
<dbReference type="STRING" id="135651.G0PNH1"/>
<keyword evidence="1" id="KW-0863">Zinc-finger</keyword>